<dbReference type="GO" id="GO:0016787">
    <property type="term" value="F:hydrolase activity"/>
    <property type="evidence" value="ECO:0007669"/>
    <property type="project" value="UniProtKB-KW"/>
</dbReference>
<organism evidence="4 5">
    <name type="scientific">Gossypium aridum</name>
    <name type="common">American cotton</name>
    <name type="synonym">Erioxylum aridum</name>
    <dbReference type="NCBI Taxonomy" id="34290"/>
    <lineage>
        <taxon>Eukaryota</taxon>
        <taxon>Viridiplantae</taxon>
        <taxon>Streptophyta</taxon>
        <taxon>Embryophyta</taxon>
        <taxon>Tracheophyta</taxon>
        <taxon>Spermatophyta</taxon>
        <taxon>Magnoliopsida</taxon>
        <taxon>eudicotyledons</taxon>
        <taxon>Gunneridae</taxon>
        <taxon>Pentapetalae</taxon>
        <taxon>rosids</taxon>
        <taxon>malvids</taxon>
        <taxon>Malvales</taxon>
        <taxon>Malvaceae</taxon>
        <taxon>Malvoideae</taxon>
        <taxon>Gossypium</taxon>
    </lineage>
</organism>
<sequence>MEGVEHRVIKVNGINMHVAEKGEGPLILFIHGFPELWYSWRHQIASLSSKGYRAVAPDLRGYGDTDVPDLVTSYTCFHIVGD</sequence>
<dbReference type="InterPro" id="IPR000073">
    <property type="entry name" value="AB_hydrolase_1"/>
</dbReference>
<accession>A0A7J8XA08</accession>
<evidence type="ECO:0000313" key="5">
    <source>
        <dbReference type="Proteomes" id="UP000593577"/>
    </source>
</evidence>
<comment type="caution">
    <text evidence="4">The sequence shown here is derived from an EMBL/GenBank/DDBJ whole genome shotgun (WGS) entry which is preliminary data.</text>
</comment>
<evidence type="ECO:0000259" key="3">
    <source>
        <dbReference type="Pfam" id="PF00561"/>
    </source>
</evidence>
<keyword evidence="5" id="KW-1185">Reference proteome</keyword>
<feature type="non-terminal residue" evidence="4">
    <location>
        <position position="82"/>
    </location>
</feature>
<dbReference type="InterPro" id="IPR029058">
    <property type="entry name" value="AB_hydrolase_fold"/>
</dbReference>
<proteinExistence type="inferred from homology"/>
<keyword evidence="1" id="KW-0378">Hydrolase</keyword>
<dbReference type="SUPFAM" id="SSF53474">
    <property type="entry name" value="alpha/beta-Hydrolases"/>
    <property type="match status" value="1"/>
</dbReference>
<comment type="similarity">
    <text evidence="2">Belongs to the AB hydrolase superfamily. Epoxide hydrolase family.</text>
</comment>
<name>A0A7J8XA08_GOSAI</name>
<dbReference type="InterPro" id="IPR000639">
    <property type="entry name" value="Epox_hydrolase-like"/>
</dbReference>
<dbReference type="EMBL" id="JABFAA010000006">
    <property type="protein sequence ID" value="MBA0684111.1"/>
    <property type="molecule type" value="Genomic_DNA"/>
</dbReference>
<dbReference type="AlphaFoldDB" id="A0A7J8XA08"/>
<dbReference type="PRINTS" id="PR00412">
    <property type="entry name" value="EPOXHYDRLASE"/>
</dbReference>
<dbReference type="Proteomes" id="UP000593577">
    <property type="component" value="Unassembled WGS sequence"/>
</dbReference>
<dbReference type="Gene3D" id="3.40.50.1820">
    <property type="entry name" value="alpha/beta hydrolase"/>
    <property type="match status" value="1"/>
</dbReference>
<evidence type="ECO:0000256" key="1">
    <source>
        <dbReference type="ARBA" id="ARBA00022801"/>
    </source>
</evidence>
<dbReference type="PANTHER" id="PTHR43329">
    <property type="entry name" value="EPOXIDE HYDROLASE"/>
    <property type="match status" value="1"/>
</dbReference>
<evidence type="ECO:0000313" key="4">
    <source>
        <dbReference type="EMBL" id="MBA0684111.1"/>
    </source>
</evidence>
<protein>
    <recommendedName>
        <fullName evidence="3">AB hydrolase-1 domain-containing protein</fullName>
    </recommendedName>
</protein>
<dbReference type="Pfam" id="PF00561">
    <property type="entry name" value="Abhydrolase_1"/>
    <property type="match status" value="1"/>
</dbReference>
<feature type="domain" description="AB hydrolase-1" evidence="3">
    <location>
        <begin position="25"/>
        <end position="68"/>
    </location>
</feature>
<evidence type="ECO:0000256" key="2">
    <source>
        <dbReference type="ARBA" id="ARBA00038334"/>
    </source>
</evidence>
<gene>
    <name evidence="4" type="ORF">Goari_025717</name>
</gene>
<reference evidence="4 5" key="1">
    <citation type="journal article" date="2019" name="Genome Biol. Evol.">
        <title>Insights into the evolution of the New World diploid cottons (Gossypium, subgenus Houzingenia) based on genome sequencing.</title>
        <authorList>
            <person name="Grover C.E."/>
            <person name="Arick M.A. 2nd"/>
            <person name="Thrash A."/>
            <person name="Conover J.L."/>
            <person name="Sanders W.S."/>
            <person name="Peterson D.G."/>
            <person name="Frelichowski J.E."/>
            <person name="Scheffler J.A."/>
            <person name="Scheffler B.E."/>
            <person name="Wendel J.F."/>
        </authorList>
    </citation>
    <scope>NUCLEOTIDE SEQUENCE [LARGE SCALE GENOMIC DNA]</scope>
    <source>
        <strain evidence="4">185</strain>
        <tissue evidence="4">Leaf</tissue>
    </source>
</reference>